<feature type="domain" description="tRNA-guanine(15) transglycosylase-like" evidence="3">
    <location>
        <begin position="9"/>
        <end position="65"/>
    </location>
</feature>
<proteinExistence type="predicted"/>
<dbReference type="PANTHER" id="PTHR46499">
    <property type="entry name" value="QUEUINE TRNA-RIBOSYLTRANSFERASE"/>
    <property type="match status" value="1"/>
</dbReference>
<reference evidence="4 5" key="1">
    <citation type="submission" date="2019-12" db="EMBL/GenBank/DDBJ databases">
        <title>Full genome sequence of a Bacillus safensis strain isolated from commercially available natto in Indonesia.</title>
        <authorList>
            <person name="Yoshida M."/>
            <person name="Uomi M."/>
            <person name="Waturangi D."/>
            <person name="Ekaputri J.J."/>
            <person name="Setiamarga D.H.E."/>
        </authorList>
    </citation>
    <scope>NUCLEOTIDE SEQUENCE [LARGE SCALE GENOMIC DNA]</scope>
    <source>
        <strain evidence="4 5">IDN1</strain>
    </source>
</reference>
<protein>
    <recommendedName>
        <fullName evidence="3">tRNA-guanine(15) transglycosylase-like domain-containing protein</fullName>
    </recommendedName>
</protein>
<evidence type="ECO:0000259" key="3">
    <source>
        <dbReference type="Pfam" id="PF01702"/>
    </source>
</evidence>
<evidence type="ECO:0000256" key="1">
    <source>
        <dbReference type="ARBA" id="ARBA00022694"/>
    </source>
</evidence>
<dbReference type="Pfam" id="PF01702">
    <property type="entry name" value="TGT"/>
    <property type="match status" value="1"/>
</dbReference>
<dbReference type="Gene3D" id="3.20.20.105">
    <property type="entry name" value="Queuine tRNA-ribosyltransferase-like"/>
    <property type="match status" value="1"/>
</dbReference>
<keyword evidence="1" id="KW-0819">tRNA processing</keyword>
<dbReference type="AlphaFoldDB" id="A0A5S9MDJ5"/>
<name>A0A5S9MDJ5_BACIA</name>
<dbReference type="NCBIfam" id="TIGR00449">
    <property type="entry name" value="tgt_general"/>
    <property type="match status" value="1"/>
</dbReference>
<dbReference type="EMBL" id="AP021906">
    <property type="protein sequence ID" value="BBP91183.1"/>
    <property type="molecule type" value="Genomic_DNA"/>
</dbReference>
<dbReference type="InterPro" id="IPR002616">
    <property type="entry name" value="tRNA_ribo_trans-like"/>
</dbReference>
<evidence type="ECO:0000313" key="5">
    <source>
        <dbReference type="Proteomes" id="UP000464658"/>
    </source>
</evidence>
<gene>
    <name evidence="4" type="ORF">BsIDN1_48010</name>
</gene>
<keyword evidence="2" id="KW-0671">Queuosine biosynthesis</keyword>
<accession>A0A5S9MDJ5</accession>
<dbReference type="GO" id="GO:0005829">
    <property type="term" value="C:cytosol"/>
    <property type="evidence" value="ECO:0007669"/>
    <property type="project" value="TreeGrafter"/>
</dbReference>
<dbReference type="Proteomes" id="UP000464658">
    <property type="component" value="Chromosome"/>
</dbReference>
<dbReference type="InterPro" id="IPR036511">
    <property type="entry name" value="TGT-like_sf"/>
</dbReference>
<dbReference type="InterPro" id="IPR050076">
    <property type="entry name" value="ArchSynthase1/Queuine_TRR"/>
</dbReference>
<dbReference type="GO" id="GO:0008616">
    <property type="term" value="P:tRNA queuosine(34) biosynthetic process"/>
    <property type="evidence" value="ECO:0007669"/>
    <property type="project" value="UniProtKB-KW"/>
</dbReference>
<dbReference type="SUPFAM" id="SSF51713">
    <property type="entry name" value="tRNA-guanine transglycosylase"/>
    <property type="match status" value="1"/>
</dbReference>
<evidence type="ECO:0000256" key="2">
    <source>
        <dbReference type="ARBA" id="ARBA00022785"/>
    </source>
</evidence>
<sequence>MIAIHVKKTIRAYIRHLIIRTNETFGIRLTTYHNLHFLLKLMEQVREAIREDRLGDFKEEFFERYGFNKPNAKNF</sequence>
<dbReference type="PANTHER" id="PTHR46499:SF1">
    <property type="entry name" value="QUEUINE TRNA-RIBOSYLTRANSFERASE"/>
    <property type="match status" value="1"/>
</dbReference>
<organism evidence="4 5">
    <name type="scientific">Bacillus safensis</name>
    <dbReference type="NCBI Taxonomy" id="561879"/>
    <lineage>
        <taxon>Bacteria</taxon>
        <taxon>Bacillati</taxon>
        <taxon>Bacillota</taxon>
        <taxon>Bacilli</taxon>
        <taxon>Bacillales</taxon>
        <taxon>Bacillaceae</taxon>
        <taxon>Bacillus</taxon>
    </lineage>
</organism>
<evidence type="ECO:0000313" key="4">
    <source>
        <dbReference type="EMBL" id="BBP91183.1"/>
    </source>
</evidence>